<accession>A0ACB8DI44</accession>
<proteinExistence type="predicted"/>
<dbReference type="Proteomes" id="UP000821865">
    <property type="component" value="Chromosome 11"/>
</dbReference>
<name>A0ACB8DI44_DERSI</name>
<gene>
    <name evidence="1" type="ORF">HPB49_008213</name>
</gene>
<reference evidence="1" key="1">
    <citation type="submission" date="2020-05" db="EMBL/GenBank/DDBJ databases">
        <title>Large-scale comparative analyses of tick genomes elucidate their genetic diversity and vector capacities.</title>
        <authorList>
            <person name="Jia N."/>
            <person name="Wang J."/>
            <person name="Shi W."/>
            <person name="Du L."/>
            <person name="Sun Y."/>
            <person name="Zhan W."/>
            <person name="Jiang J."/>
            <person name="Wang Q."/>
            <person name="Zhang B."/>
            <person name="Ji P."/>
            <person name="Sakyi L.B."/>
            <person name="Cui X."/>
            <person name="Yuan T."/>
            <person name="Jiang B."/>
            <person name="Yang W."/>
            <person name="Lam T.T.-Y."/>
            <person name="Chang Q."/>
            <person name="Ding S."/>
            <person name="Wang X."/>
            <person name="Zhu J."/>
            <person name="Ruan X."/>
            <person name="Zhao L."/>
            <person name="Wei J."/>
            <person name="Que T."/>
            <person name="Du C."/>
            <person name="Cheng J."/>
            <person name="Dai P."/>
            <person name="Han X."/>
            <person name="Huang E."/>
            <person name="Gao Y."/>
            <person name="Liu J."/>
            <person name="Shao H."/>
            <person name="Ye R."/>
            <person name="Li L."/>
            <person name="Wei W."/>
            <person name="Wang X."/>
            <person name="Wang C."/>
            <person name="Yang T."/>
            <person name="Huo Q."/>
            <person name="Li W."/>
            <person name="Guo W."/>
            <person name="Chen H."/>
            <person name="Zhou L."/>
            <person name="Ni X."/>
            <person name="Tian J."/>
            <person name="Zhou Y."/>
            <person name="Sheng Y."/>
            <person name="Liu T."/>
            <person name="Pan Y."/>
            <person name="Xia L."/>
            <person name="Li J."/>
            <person name="Zhao F."/>
            <person name="Cao W."/>
        </authorList>
    </citation>
    <scope>NUCLEOTIDE SEQUENCE</scope>
    <source>
        <strain evidence="1">Dsil-2018</strain>
    </source>
</reference>
<evidence type="ECO:0000313" key="2">
    <source>
        <dbReference type="Proteomes" id="UP000821865"/>
    </source>
</evidence>
<protein>
    <submittedName>
        <fullName evidence="1">Uncharacterized protein</fullName>
    </submittedName>
</protein>
<evidence type="ECO:0000313" key="1">
    <source>
        <dbReference type="EMBL" id="KAH7970500.1"/>
    </source>
</evidence>
<comment type="caution">
    <text evidence="1">The sequence shown here is derived from an EMBL/GenBank/DDBJ whole genome shotgun (WGS) entry which is preliminary data.</text>
</comment>
<dbReference type="EMBL" id="CM023480">
    <property type="protein sequence ID" value="KAH7970500.1"/>
    <property type="molecule type" value="Genomic_DNA"/>
</dbReference>
<keyword evidence="2" id="KW-1185">Reference proteome</keyword>
<sequence>MAAGLTHLELSKAEVEQDDALLRAAYKAALGLPTETPTDQLLALEIYSTFGELRAAVLISQRERLSDTHGLSRIFLLLILMDAEKKRDFRSRKYRTKHKFKGTRRKVKRLATETSAVAKPNLGDDAAFDGSEPARRSRFIDSVDEFVSTSQKKLKIFENEDRSGEEMASTFICEIGIVNLLVSAAACPACELSIRELPEKRKGLASFLELRCSNAACFTSIVSSTYSSRRAAPADDANGGATLQSGQERVLP</sequence>
<organism evidence="1 2">
    <name type="scientific">Dermacentor silvarum</name>
    <name type="common">Tick</name>
    <dbReference type="NCBI Taxonomy" id="543639"/>
    <lineage>
        <taxon>Eukaryota</taxon>
        <taxon>Metazoa</taxon>
        <taxon>Ecdysozoa</taxon>
        <taxon>Arthropoda</taxon>
        <taxon>Chelicerata</taxon>
        <taxon>Arachnida</taxon>
        <taxon>Acari</taxon>
        <taxon>Parasitiformes</taxon>
        <taxon>Ixodida</taxon>
        <taxon>Ixodoidea</taxon>
        <taxon>Ixodidae</taxon>
        <taxon>Rhipicephalinae</taxon>
        <taxon>Dermacentor</taxon>
    </lineage>
</organism>